<dbReference type="InterPro" id="IPR023214">
    <property type="entry name" value="HAD_sf"/>
</dbReference>
<keyword evidence="2" id="KW-1185">Reference proteome</keyword>
<dbReference type="Gene3D" id="3.40.50.1000">
    <property type="entry name" value="HAD superfamily/HAD-like"/>
    <property type="match status" value="1"/>
</dbReference>
<reference evidence="1 2" key="1">
    <citation type="submission" date="2023-07" db="EMBL/GenBank/DDBJ databases">
        <authorList>
            <person name="Lian W.-H."/>
        </authorList>
    </citation>
    <scope>NUCLEOTIDE SEQUENCE [LARGE SCALE GENOMIC DNA]</scope>
    <source>
        <strain evidence="1 2">SYSU DXS3180</strain>
    </source>
</reference>
<evidence type="ECO:0000313" key="2">
    <source>
        <dbReference type="Proteomes" id="UP001560573"/>
    </source>
</evidence>
<proteinExistence type="predicted"/>
<gene>
    <name evidence="1" type="ORF">QTN47_19420</name>
</gene>
<comment type="caution">
    <text evidence="1">The sequence shown here is derived from an EMBL/GenBank/DDBJ whole genome shotgun (WGS) entry which is preliminary data.</text>
</comment>
<evidence type="ECO:0000313" key="1">
    <source>
        <dbReference type="EMBL" id="MEX6689684.1"/>
    </source>
</evidence>
<dbReference type="Proteomes" id="UP001560573">
    <property type="component" value="Unassembled WGS sequence"/>
</dbReference>
<sequence length="479" mass="55692">MAKSEKLKINVGCYSCQKIDNCFLCVYINDFVKKFRNYNSDEFLIVITGLKSFIHKDEKVITYLFEQLKENNITIALEGNEESINQIDITCKNITKDTSYNFKYQIQNLITIVELSSKIDIPPVGVIIMKIVAQIISKLKILYKAIVLDLDDTLWKGTLSEVGIYNIREYMYSEEGAPFIEFMKFLKVLGNELGVFITICSRNDSKMIESTIEEFDDNIFPLKNQIDYIIANNNDKSENIRMIAEQLSILPSSIVFIDDNQIVRDEVKRKLTGVFVPEWENHNELVTKLIAGCIFERVELSLNSQNRRKQYKIIQAERKQNFLPKLSVKVIDDNKHTESIKLYSKSNQFKFSRNDDNLNDNTKSLYFEIIRENGENLGICSAITFSNTYDTFHIHNWAISCRYFEIGLEEFILLYIQKMADTNTILINHQPSEYNQKVSEMLAKYSDAFKNNGKKDSMEIIFTKEIVDNINNNTNLRII</sequence>
<dbReference type="SUPFAM" id="SSF56784">
    <property type="entry name" value="HAD-like"/>
    <property type="match status" value="1"/>
</dbReference>
<organism evidence="1 2">
    <name type="scientific">Danxiaibacter flavus</name>
    <dbReference type="NCBI Taxonomy" id="3049108"/>
    <lineage>
        <taxon>Bacteria</taxon>
        <taxon>Pseudomonadati</taxon>
        <taxon>Bacteroidota</taxon>
        <taxon>Chitinophagia</taxon>
        <taxon>Chitinophagales</taxon>
        <taxon>Chitinophagaceae</taxon>
        <taxon>Danxiaibacter</taxon>
    </lineage>
</organism>
<protein>
    <submittedName>
        <fullName evidence="1">HAD-IIIC family phosphatase</fullName>
    </submittedName>
</protein>
<dbReference type="EMBL" id="JAULBC010000007">
    <property type="protein sequence ID" value="MEX6689684.1"/>
    <property type="molecule type" value="Genomic_DNA"/>
</dbReference>
<accession>A0ABV3ZKL2</accession>
<name>A0ABV3ZKL2_9BACT</name>
<dbReference type="NCBIfam" id="TIGR01681">
    <property type="entry name" value="HAD-SF-IIIC"/>
    <property type="match status" value="1"/>
</dbReference>
<dbReference type="RefSeq" id="WP_369331093.1">
    <property type="nucleotide sequence ID" value="NZ_JAULBC010000007.1"/>
</dbReference>
<dbReference type="InterPro" id="IPR036412">
    <property type="entry name" value="HAD-like_sf"/>
</dbReference>
<dbReference type="InterPro" id="IPR010033">
    <property type="entry name" value="HAD_SF_ppase_IIIC"/>
</dbReference>